<dbReference type="Proteomes" id="UP000585474">
    <property type="component" value="Unassembled WGS sequence"/>
</dbReference>
<keyword evidence="3 6" id="KW-0812">Transmembrane</keyword>
<feature type="transmembrane region" description="Helical" evidence="6">
    <location>
        <begin position="29"/>
        <end position="53"/>
    </location>
</feature>
<feature type="transmembrane region" description="Helical" evidence="6">
    <location>
        <begin position="418"/>
        <end position="443"/>
    </location>
</feature>
<evidence type="ECO:0000313" key="7">
    <source>
        <dbReference type="EMBL" id="GFY86757.1"/>
    </source>
</evidence>
<feature type="transmembrane region" description="Helical" evidence="6">
    <location>
        <begin position="345"/>
        <end position="366"/>
    </location>
</feature>
<keyword evidence="4 6" id="KW-1133">Transmembrane helix</keyword>
<accession>A0A7J0EMF0</accession>
<gene>
    <name evidence="7" type="ORF">Acr_05g0003960</name>
</gene>
<evidence type="ECO:0000256" key="2">
    <source>
        <dbReference type="ARBA" id="ARBA00010199"/>
    </source>
</evidence>
<comment type="caution">
    <text evidence="7">The sequence shown here is derived from an EMBL/GenBank/DDBJ whole genome shotgun (WGS) entry which is preliminary data.</text>
</comment>
<feature type="transmembrane region" description="Helical" evidence="6">
    <location>
        <begin position="386"/>
        <end position="406"/>
    </location>
</feature>
<evidence type="ECO:0000256" key="4">
    <source>
        <dbReference type="ARBA" id="ARBA00022989"/>
    </source>
</evidence>
<comment type="subcellular location">
    <subcellularLocation>
        <location evidence="1">Membrane</location>
        <topology evidence="1">Multi-pass membrane protein</topology>
    </subcellularLocation>
</comment>
<sequence length="495" mass="53346">MEDKTLQVERGEGKWVGIWGALAEEVVKVSYIAVPMVAVTVMQYLLQVVSVMMVGHLGELSLSSVAIATSLTNVTGFSLLVSPVFSVLHTNIASALGVARLVGGLETLCGQAYGAQQYRKVGTYTYSAIISLILACLPICLLWIFMDKFLILIGQDPSISLEARKYAVWLIPSLFGGAILKPLVRYLQSQSLILPMLASAFSVLCFHVPVCWAMVFKLGLGSVGAAMAVSLSTWLNVALLGFYVKHSETCKSTRVVLSKDAFLAIGEFFRFAVPSAVMVCLKWWSLEVLILLSGLLPNPKLETSVLSICLTISTLHFTVPYGIGAAASTRVSNELGAGNPKAARTAVVAVMILAVTETVVVGTSLFCSRYVLGYAYSNEKQVVNYIAAMTPLICLSIVTDSLQAVISGIARGSGWQHIGAYVNLGAFYLVGMPVAVVLCFVVHLRAKGLWIGIVIGSIVQSTILSLITAFTDWKKQVTKARERLFEGRLEQRSSV</sequence>
<proteinExistence type="inferred from homology"/>
<protein>
    <recommendedName>
        <fullName evidence="6">Protein DETOXIFICATION</fullName>
    </recommendedName>
    <alternativeName>
        <fullName evidence="6">Multidrug and toxic compound extrusion protein</fullName>
    </alternativeName>
</protein>
<feature type="transmembrane region" description="Helical" evidence="6">
    <location>
        <begin position="126"/>
        <end position="146"/>
    </location>
</feature>
<evidence type="ECO:0000256" key="3">
    <source>
        <dbReference type="ARBA" id="ARBA00022692"/>
    </source>
</evidence>
<dbReference type="InterPro" id="IPR045069">
    <property type="entry name" value="MATE_euk"/>
</dbReference>
<evidence type="ECO:0000256" key="1">
    <source>
        <dbReference type="ARBA" id="ARBA00004141"/>
    </source>
</evidence>
<dbReference type="NCBIfam" id="TIGR00797">
    <property type="entry name" value="matE"/>
    <property type="match status" value="1"/>
</dbReference>
<dbReference type="Pfam" id="PF01554">
    <property type="entry name" value="MatE"/>
    <property type="match status" value="2"/>
</dbReference>
<reference evidence="7 8" key="1">
    <citation type="submission" date="2019-07" db="EMBL/GenBank/DDBJ databases">
        <title>De Novo Assembly of kiwifruit Actinidia rufa.</title>
        <authorList>
            <person name="Sugita-Konishi S."/>
            <person name="Sato K."/>
            <person name="Mori E."/>
            <person name="Abe Y."/>
            <person name="Kisaki G."/>
            <person name="Hamano K."/>
            <person name="Suezawa K."/>
            <person name="Otani M."/>
            <person name="Fukuda T."/>
            <person name="Manabe T."/>
            <person name="Gomi K."/>
            <person name="Tabuchi M."/>
            <person name="Akimitsu K."/>
            <person name="Kataoka I."/>
        </authorList>
    </citation>
    <scope>NUCLEOTIDE SEQUENCE [LARGE SCALE GENOMIC DNA]</scope>
    <source>
        <strain evidence="8">cv. Fuchu</strain>
    </source>
</reference>
<feature type="transmembrane region" description="Helical" evidence="6">
    <location>
        <begin position="166"/>
        <end position="184"/>
    </location>
</feature>
<dbReference type="EMBL" id="BJWL01000005">
    <property type="protein sequence ID" value="GFY86757.1"/>
    <property type="molecule type" value="Genomic_DNA"/>
</dbReference>
<dbReference type="CDD" id="cd13132">
    <property type="entry name" value="MATE_eukaryotic"/>
    <property type="match status" value="1"/>
</dbReference>
<organism evidence="7 8">
    <name type="scientific">Actinidia rufa</name>
    <dbReference type="NCBI Taxonomy" id="165716"/>
    <lineage>
        <taxon>Eukaryota</taxon>
        <taxon>Viridiplantae</taxon>
        <taxon>Streptophyta</taxon>
        <taxon>Embryophyta</taxon>
        <taxon>Tracheophyta</taxon>
        <taxon>Spermatophyta</taxon>
        <taxon>Magnoliopsida</taxon>
        <taxon>eudicotyledons</taxon>
        <taxon>Gunneridae</taxon>
        <taxon>Pentapetalae</taxon>
        <taxon>asterids</taxon>
        <taxon>Ericales</taxon>
        <taxon>Actinidiaceae</taxon>
        <taxon>Actinidia</taxon>
    </lineage>
</organism>
<feature type="transmembrane region" description="Helical" evidence="6">
    <location>
        <begin position="222"/>
        <end position="242"/>
    </location>
</feature>
<evidence type="ECO:0000256" key="6">
    <source>
        <dbReference type="RuleBase" id="RU004914"/>
    </source>
</evidence>
<evidence type="ECO:0000313" key="8">
    <source>
        <dbReference type="Proteomes" id="UP000585474"/>
    </source>
</evidence>
<dbReference type="OrthoDB" id="2126698at2759"/>
<name>A0A7J0EMF0_9ERIC</name>
<dbReference type="GO" id="GO:0016020">
    <property type="term" value="C:membrane"/>
    <property type="evidence" value="ECO:0007669"/>
    <property type="project" value="UniProtKB-SubCell"/>
</dbReference>
<dbReference type="GO" id="GO:0042910">
    <property type="term" value="F:xenobiotic transmembrane transporter activity"/>
    <property type="evidence" value="ECO:0007669"/>
    <property type="project" value="InterPro"/>
</dbReference>
<keyword evidence="5 6" id="KW-0472">Membrane</keyword>
<comment type="similarity">
    <text evidence="2 6">Belongs to the multi antimicrobial extrusion (MATE) (TC 2.A.66.1) family.</text>
</comment>
<keyword evidence="8" id="KW-1185">Reference proteome</keyword>
<dbReference type="PANTHER" id="PTHR11206">
    <property type="entry name" value="MULTIDRUG RESISTANCE PROTEIN"/>
    <property type="match status" value="1"/>
</dbReference>
<dbReference type="GO" id="GO:1990961">
    <property type="term" value="P:xenobiotic detoxification by transmembrane export across the plasma membrane"/>
    <property type="evidence" value="ECO:0007669"/>
    <property type="project" value="InterPro"/>
</dbReference>
<feature type="transmembrane region" description="Helical" evidence="6">
    <location>
        <begin position="65"/>
        <end position="86"/>
    </location>
</feature>
<feature type="transmembrane region" description="Helical" evidence="6">
    <location>
        <begin position="196"/>
        <end position="216"/>
    </location>
</feature>
<evidence type="ECO:0000256" key="5">
    <source>
        <dbReference type="ARBA" id="ARBA00023136"/>
    </source>
</evidence>
<feature type="transmembrane region" description="Helical" evidence="6">
    <location>
        <begin position="304"/>
        <end position="324"/>
    </location>
</feature>
<dbReference type="InterPro" id="IPR002528">
    <property type="entry name" value="MATE_fam"/>
</dbReference>
<feature type="transmembrane region" description="Helical" evidence="6">
    <location>
        <begin position="449"/>
        <end position="471"/>
    </location>
</feature>
<dbReference type="GO" id="GO:0015297">
    <property type="term" value="F:antiporter activity"/>
    <property type="evidence" value="ECO:0007669"/>
    <property type="project" value="InterPro"/>
</dbReference>
<dbReference type="AlphaFoldDB" id="A0A7J0EMF0"/>